<keyword evidence="3" id="KW-1185">Reference proteome</keyword>
<organism evidence="2 3">
    <name type="scientific">Lasius platythorax</name>
    <dbReference type="NCBI Taxonomy" id="488582"/>
    <lineage>
        <taxon>Eukaryota</taxon>
        <taxon>Metazoa</taxon>
        <taxon>Ecdysozoa</taxon>
        <taxon>Arthropoda</taxon>
        <taxon>Hexapoda</taxon>
        <taxon>Insecta</taxon>
        <taxon>Pterygota</taxon>
        <taxon>Neoptera</taxon>
        <taxon>Endopterygota</taxon>
        <taxon>Hymenoptera</taxon>
        <taxon>Apocrita</taxon>
        <taxon>Aculeata</taxon>
        <taxon>Formicoidea</taxon>
        <taxon>Formicidae</taxon>
        <taxon>Formicinae</taxon>
        <taxon>Lasius</taxon>
        <taxon>Lasius</taxon>
    </lineage>
</organism>
<protein>
    <submittedName>
        <fullName evidence="2">Uncharacterized protein</fullName>
    </submittedName>
</protein>
<dbReference type="Proteomes" id="UP001497644">
    <property type="component" value="Chromosome 3"/>
</dbReference>
<dbReference type="EMBL" id="OZ034826">
    <property type="protein sequence ID" value="CAL1682249.1"/>
    <property type="molecule type" value="Genomic_DNA"/>
</dbReference>
<feature type="signal peptide" evidence="1">
    <location>
        <begin position="1"/>
        <end position="21"/>
    </location>
</feature>
<reference evidence="2" key="1">
    <citation type="submission" date="2024-04" db="EMBL/GenBank/DDBJ databases">
        <authorList>
            <consortium name="Molecular Ecology Group"/>
        </authorList>
    </citation>
    <scope>NUCLEOTIDE SEQUENCE</scope>
</reference>
<evidence type="ECO:0000313" key="2">
    <source>
        <dbReference type="EMBL" id="CAL1682249.1"/>
    </source>
</evidence>
<accession>A0AAV2NQN9</accession>
<dbReference type="AlphaFoldDB" id="A0AAV2NQN9"/>
<evidence type="ECO:0000313" key="3">
    <source>
        <dbReference type="Proteomes" id="UP001497644"/>
    </source>
</evidence>
<sequence length="156" mass="17866">MKYQSLFRFILALIAAIEVTSIPIRNFELGHKTVWQNIGVRSFYGPWDISIKRNGDYIDYNDYGVRIEQFRPNSYDDVSISNGYIDALPSVYDGRLSEFNTLLSSVGLADFRTGVRTGDWIDRNTDGFKERYSEDIASQKIDEDTEEPDGSVTLKL</sequence>
<evidence type="ECO:0000256" key="1">
    <source>
        <dbReference type="SAM" id="SignalP"/>
    </source>
</evidence>
<proteinExistence type="predicted"/>
<name>A0AAV2NQN9_9HYME</name>
<gene>
    <name evidence="2" type="ORF">LPLAT_LOCUS8100</name>
</gene>
<keyword evidence="1" id="KW-0732">Signal</keyword>
<feature type="chain" id="PRO_5043517065" evidence="1">
    <location>
        <begin position="22"/>
        <end position="156"/>
    </location>
</feature>